<dbReference type="AlphaFoldDB" id="A0A075MD14"/>
<protein>
    <submittedName>
        <fullName evidence="1">Uncharacterized protein</fullName>
    </submittedName>
</protein>
<reference evidence="2 3" key="2">
    <citation type="submission" date="2018-10" db="EMBL/GenBank/DDBJ databases">
        <authorList>
            <consortium name="NARMS: The National Antimicrobial Resistance Monitoring System"/>
        </authorList>
    </citation>
    <scope>NUCLEOTIDE SEQUENCE [LARGE SCALE GENOMIC DNA]</scope>
    <source>
        <strain evidence="2 3">CVM N17EC1330</strain>
    </source>
</reference>
<dbReference type="EMBL" id="AAAGZE010000153">
    <property type="protein sequence ID" value="EAC1535321.1"/>
    <property type="molecule type" value="Genomic_DNA"/>
</dbReference>
<name>A0A075MD14_ECOLX</name>
<geneLocation type="plasmid" evidence="1">
    <name>pC59-153</name>
</geneLocation>
<keyword evidence="1" id="KW-0614">Plasmid</keyword>
<sequence>MSNSHKVMKDGKLLHGNAATLHLAKKAGGMDQFLDQIVEISAVAAARDAVKSHIAQASRPALRVVNGGKK</sequence>
<evidence type="ECO:0000313" key="3">
    <source>
        <dbReference type="Proteomes" id="UP000382540"/>
    </source>
</evidence>
<evidence type="ECO:0000313" key="2">
    <source>
        <dbReference type="EMBL" id="EAC1535321.1"/>
    </source>
</evidence>
<evidence type="ECO:0000313" key="1">
    <source>
        <dbReference type="EMBL" id="AIF78685.1"/>
    </source>
</evidence>
<dbReference type="Proteomes" id="UP000382540">
    <property type="component" value="Unassembled WGS sequence"/>
</dbReference>
<dbReference type="RefSeq" id="WP_001523378.1">
    <property type="nucleotide sequence ID" value="NC_025179.1"/>
</dbReference>
<proteinExistence type="predicted"/>
<gene>
    <name evidence="2" type="ORF">D9J61_25530</name>
</gene>
<accession>A0A075MD14</accession>
<organism evidence="1">
    <name type="scientific">Escherichia coli</name>
    <dbReference type="NCBI Taxonomy" id="562"/>
    <lineage>
        <taxon>Bacteria</taxon>
        <taxon>Pseudomonadati</taxon>
        <taxon>Pseudomonadota</taxon>
        <taxon>Gammaproteobacteria</taxon>
        <taxon>Enterobacterales</taxon>
        <taxon>Enterobacteriaceae</taxon>
        <taxon>Escherichia</taxon>
    </lineage>
</organism>
<dbReference type="EMBL" id="KJ484636">
    <property type="protein sequence ID" value="AIF78685.1"/>
    <property type="molecule type" value="Genomic_DNA"/>
</dbReference>
<reference evidence="1" key="1">
    <citation type="journal article" date="2014" name="J. Antimicrob. Chemother.">
        <title>Nucleotide sequences of 16 transmissible plasmids identified in nine multidrug-resistant Escherichia coli isolates expressing an ESBL phenotype isolated from food-producing animals and healthy humans.</title>
        <authorList>
            <person name="Wang J."/>
            <person name="Stephan R."/>
            <person name="Power K."/>
            <person name="Yan Q."/>
            <person name="Hachler H."/>
            <person name="Fanning S."/>
        </authorList>
    </citation>
    <scope>NUCLEOTIDE SEQUENCE</scope>
    <source>
        <strain evidence="1">Chicken-59</strain>
        <plasmid evidence="1">pC59-153</plasmid>
    </source>
</reference>